<keyword evidence="6" id="KW-0732">Signal</keyword>
<protein>
    <submittedName>
        <fullName evidence="7">Alpha/beta-hydrolase</fullName>
    </submittedName>
</protein>
<proteinExistence type="inferred from homology"/>
<evidence type="ECO:0000256" key="5">
    <source>
        <dbReference type="ARBA" id="ARBA00023180"/>
    </source>
</evidence>
<keyword evidence="2" id="KW-0121">Carboxypeptidase</keyword>
<dbReference type="Proteomes" id="UP000250043">
    <property type="component" value="Unassembled WGS sequence"/>
</dbReference>
<evidence type="ECO:0000256" key="4">
    <source>
        <dbReference type="ARBA" id="ARBA00022801"/>
    </source>
</evidence>
<evidence type="ECO:0000256" key="3">
    <source>
        <dbReference type="ARBA" id="ARBA00022670"/>
    </source>
</evidence>
<dbReference type="PANTHER" id="PTHR11802:SF453">
    <property type="entry name" value="S1, PUTATIVE-RELATED"/>
    <property type="match status" value="1"/>
</dbReference>
<dbReference type="PANTHER" id="PTHR11802">
    <property type="entry name" value="SERINE PROTEASE FAMILY S10 SERINE CARBOXYPEPTIDASE"/>
    <property type="match status" value="1"/>
</dbReference>
<sequence>MLVSRAASGLWALGLLCILGALKTAEAVPAVELAERVSEPLQRETIEFTSQVQPDTKIRAVLNSGVCETTPGVQQISGYLDVGTNMSMFFWFFEARHNPETAPFTLWLNGGPGCSSMIGLFQEHGPCHVNPDGETTVLNPFSWNNITNIIYIDQPIGTGFSFGTVNVNSTFAAAPPVWQAFQVLFESGQFAKYQSREFVFATESYGGHYGPEFVTYFDGQNQKISNGTIKGEQIHVSALMINNGWYDPLLQNEAYVTFATNAPGYGQLQSDEVIAQLNQAFFGSGGCQEQEEACYAAGEDADSNKICRTADNFCIDKVFVPAVGDRDSDDLRQNSSALFPPEFYVNFLQNATIMALIGAQVTYEECSDPVDDQFSKTGDDARTLLPQLAALANSRLKILIWAGDADINCNWLGGHASVLAMDWYGNETLHNTPLTNITIGGKPVAAVQNVDNFSFARVYEAGHEIPAFQPQAAFEIFSQVVRKEQLHSVE</sequence>
<evidence type="ECO:0000256" key="6">
    <source>
        <dbReference type="SAM" id="SignalP"/>
    </source>
</evidence>
<dbReference type="GO" id="GO:0004185">
    <property type="term" value="F:serine-type carboxypeptidase activity"/>
    <property type="evidence" value="ECO:0007669"/>
    <property type="project" value="InterPro"/>
</dbReference>
<feature type="chain" id="PRO_5034409923" evidence="6">
    <location>
        <begin position="28"/>
        <end position="490"/>
    </location>
</feature>
<dbReference type="EMBL" id="KV722556">
    <property type="protein sequence ID" value="OCH85894.1"/>
    <property type="molecule type" value="Genomic_DNA"/>
</dbReference>
<dbReference type="Gene3D" id="3.40.50.1820">
    <property type="entry name" value="alpha/beta hydrolase"/>
    <property type="match status" value="1"/>
</dbReference>
<dbReference type="SUPFAM" id="SSF53474">
    <property type="entry name" value="alpha/beta-Hydrolases"/>
    <property type="match status" value="1"/>
</dbReference>
<reference evidence="7 8" key="1">
    <citation type="submission" date="2016-07" db="EMBL/GenBank/DDBJ databases">
        <title>Draft genome of the white-rot fungus Obba rivulosa 3A-2.</title>
        <authorList>
            <consortium name="DOE Joint Genome Institute"/>
            <person name="Miettinen O."/>
            <person name="Riley R."/>
            <person name="Acob R."/>
            <person name="Barry K."/>
            <person name="Cullen D."/>
            <person name="De Vries R."/>
            <person name="Hainaut M."/>
            <person name="Hatakka A."/>
            <person name="Henrissat B."/>
            <person name="Hilden K."/>
            <person name="Kuo R."/>
            <person name="Labutti K."/>
            <person name="Lipzen A."/>
            <person name="Makela M.R."/>
            <person name="Sandor L."/>
            <person name="Spatafora J.W."/>
            <person name="Grigoriev I.V."/>
            <person name="Hibbett D.S."/>
        </authorList>
    </citation>
    <scope>NUCLEOTIDE SEQUENCE [LARGE SCALE GENOMIC DNA]</scope>
    <source>
        <strain evidence="7 8">3A-2</strain>
    </source>
</reference>
<keyword evidence="4 7" id="KW-0378">Hydrolase</keyword>
<organism evidence="7 8">
    <name type="scientific">Obba rivulosa</name>
    <dbReference type="NCBI Taxonomy" id="1052685"/>
    <lineage>
        <taxon>Eukaryota</taxon>
        <taxon>Fungi</taxon>
        <taxon>Dikarya</taxon>
        <taxon>Basidiomycota</taxon>
        <taxon>Agaricomycotina</taxon>
        <taxon>Agaricomycetes</taxon>
        <taxon>Polyporales</taxon>
        <taxon>Gelatoporiaceae</taxon>
        <taxon>Obba</taxon>
    </lineage>
</organism>
<evidence type="ECO:0000313" key="8">
    <source>
        <dbReference type="Proteomes" id="UP000250043"/>
    </source>
</evidence>
<comment type="similarity">
    <text evidence="1">Belongs to the peptidase S10 family.</text>
</comment>
<evidence type="ECO:0000313" key="7">
    <source>
        <dbReference type="EMBL" id="OCH85894.1"/>
    </source>
</evidence>
<dbReference type="InterPro" id="IPR029058">
    <property type="entry name" value="AB_hydrolase_fold"/>
</dbReference>
<dbReference type="OrthoDB" id="443318at2759"/>
<keyword evidence="3" id="KW-0645">Protease</keyword>
<dbReference type="PRINTS" id="PR00724">
    <property type="entry name" value="CRBOXYPTASEC"/>
</dbReference>
<name>A0A8E2AM77_9APHY</name>
<dbReference type="GO" id="GO:0000324">
    <property type="term" value="C:fungal-type vacuole"/>
    <property type="evidence" value="ECO:0007669"/>
    <property type="project" value="TreeGrafter"/>
</dbReference>
<evidence type="ECO:0000256" key="1">
    <source>
        <dbReference type="ARBA" id="ARBA00009431"/>
    </source>
</evidence>
<dbReference type="Gene3D" id="1.10.287.410">
    <property type="match status" value="1"/>
</dbReference>
<dbReference type="InterPro" id="IPR001563">
    <property type="entry name" value="Peptidase_S10"/>
</dbReference>
<accession>A0A8E2AM77</accession>
<dbReference type="GO" id="GO:0006508">
    <property type="term" value="P:proteolysis"/>
    <property type="evidence" value="ECO:0007669"/>
    <property type="project" value="UniProtKB-KW"/>
</dbReference>
<keyword evidence="8" id="KW-1185">Reference proteome</keyword>
<dbReference type="Pfam" id="PF00450">
    <property type="entry name" value="Peptidase_S10"/>
    <property type="match status" value="1"/>
</dbReference>
<dbReference type="AlphaFoldDB" id="A0A8E2AM77"/>
<evidence type="ECO:0000256" key="2">
    <source>
        <dbReference type="ARBA" id="ARBA00022645"/>
    </source>
</evidence>
<feature type="signal peptide" evidence="6">
    <location>
        <begin position="1"/>
        <end position="27"/>
    </location>
</feature>
<keyword evidence="5" id="KW-0325">Glycoprotein</keyword>
<gene>
    <name evidence="7" type="ORF">OBBRIDRAFT_838583</name>
</gene>